<dbReference type="Proteomes" id="UP000218418">
    <property type="component" value="Chromosome"/>
</dbReference>
<dbReference type="InterPro" id="IPR050349">
    <property type="entry name" value="WD_LIS1/nudF_dynein_reg"/>
</dbReference>
<protein>
    <submittedName>
        <fullName evidence="4">WD repeat-containing protein</fullName>
    </submittedName>
</protein>
<feature type="repeat" description="WD" evidence="3">
    <location>
        <begin position="71"/>
        <end position="112"/>
    </location>
</feature>
<feature type="repeat" description="WD" evidence="3">
    <location>
        <begin position="155"/>
        <end position="196"/>
    </location>
</feature>
<dbReference type="PRINTS" id="PR00320">
    <property type="entry name" value="GPROTEINBRPT"/>
</dbReference>
<dbReference type="Gene3D" id="2.130.10.10">
    <property type="entry name" value="YVTN repeat-like/Quinoprotein amine dehydrogenase"/>
    <property type="match status" value="2"/>
</dbReference>
<dbReference type="AlphaFoldDB" id="A0A1Z4LUE9"/>
<keyword evidence="1 3" id="KW-0853">WD repeat</keyword>
<evidence type="ECO:0000256" key="3">
    <source>
        <dbReference type="PROSITE-ProRule" id="PRU00221"/>
    </source>
</evidence>
<dbReference type="PROSITE" id="PS50082">
    <property type="entry name" value="WD_REPEATS_2"/>
    <property type="match status" value="4"/>
</dbReference>
<dbReference type="SUPFAM" id="SSF50978">
    <property type="entry name" value="WD40 repeat-like"/>
    <property type="match status" value="1"/>
</dbReference>
<gene>
    <name evidence="4" type="ORF">NIES267_41940</name>
</gene>
<name>A0A1Z4LUE9_9CYAN</name>
<evidence type="ECO:0000256" key="1">
    <source>
        <dbReference type="ARBA" id="ARBA00022574"/>
    </source>
</evidence>
<evidence type="ECO:0000313" key="5">
    <source>
        <dbReference type="Proteomes" id="UP000218418"/>
    </source>
</evidence>
<keyword evidence="5" id="KW-1185">Reference proteome</keyword>
<reference evidence="4 5" key="1">
    <citation type="submission" date="2017-06" db="EMBL/GenBank/DDBJ databases">
        <title>Genome sequencing of cyanobaciteial culture collection at National Institute for Environmental Studies (NIES).</title>
        <authorList>
            <person name="Hirose Y."/>
            <person name="Shimura Y."/>
            <person name="Fujisawa T."/>
            <person name="Nakamura Y."/>
            <person name="Kawachi M."/>
        </authorList>
    </citation>
    <scope>NUCLEOTIDE SEQUENCE [LARGE SCALE GENOMIC DNA]</scope>
    <source>
        <strain evidence="4 5">NIES-267</strain>
    </source>
</reference>
<dbReference type="InterPro" id="IPR015943">
    <property type="entry name" value="WD40/YVTN_repeat-like_dom_sf"/>
</dbReference>
<feature type="repeat" description="WD" evidence="3">
    <location>
        <begin position="1"/>
        <end position="30"/>
    </location>
</feature>
<organism evidence="4 5">
    <name type="scientific">Calothrix parasitica NIES-267</name>
    <dbReference type="NCBI Taxonomy" id="1973488"/>
    <lineage>
        <taxon>Bacteria</taxon>
        <taxon>Bacillati</taxon>
        <taxon>Cyanobacteriota</taxon>
        <taxon>Cyanophyceae</taxon>
        <taxon>Nostocales</taxon>
        <taxon>Calotrichaceae</taxon>
        <taxon>Calothrix</taxon>
    </lineage>
</organism>
<proteinExistence type="predicted"/>
<dbReference type="PANTHER" id="PTHR44129">
    <property type="entry name" value="WD REPEAT-CONTAINING PROTEIN POP1"/>
    <property type="match status" value="1"/>
</dbReference>
<dbReference type="PROSITE" id="PS50294">
    <property type="entry name" value="WD_REPEATS_REGION"/>
    <property type="match status" value="4"/>
</dbReference>
<dbReference type="SMART" id="SM00320">
    <property type="entry name" value="WD40"/>
    <property type="match status" value="4"/>
</dbReference>
<evidence type="ECO:0000256" key="2">
    <source>
        <dbReference type="ARBA" id="ARBA00022737"/>
    </source>
</evidence>
<dbReference type="InterPro" id="IPR036322">
    <property type="entry name" value="WD40_repeat_dom_sf"/>
</dbReference>
<dbReference type="InterPro" id="IPR020472">
    <property type="entry name" value="WD40_PAC1"/>
</dbReference>
<accession>A0A1Z4LUE9</accession>
<evidence type="ECO:0000313" key="4">
    <source>
        <dbReference type="EMBL" id="BAY84698.1"/>
    </source>
</evidence>
<sequence length="230" mass="25688">MSGDNKYVVSASDDKTLKVWSLDTGDIQKLNYSIPASNTIIRFFLPLLPLLTKVIDYFFNWKSPGEEIHSLEGHSDRVNAVAISGDNKYVVSASEDYTLKVWSLDTGEEFHSFESYSHRVNAVAISGDIKYVVSASYDETLEVWSLDTGEEIHSFEGHSHWVNAVAISGDSKYVVSASRDKTLKVWSLDTGEEITCPCEYEMNCCEISSDGKTIIAGDSGGYVHFLRWEN</sequence>
<keyword evidence="2" id="KW-0677">Repeat</keyword>
<dbReference type="EMBL" id="AP018227">
    <property type="protein sequence ID" value="BAY84698.1"/>
    <property type="molecule type" value="Genomic_DNA"/>
</dbReference>
<dbReference type="InterPro" id="IPR001680">
    <property type="entry name" value="WD40_rpt"/>
</dbReference>
<dbReference type="Pfam" id="PF00400">
    <property type="entry name" value="WD40"/>
    <property type="match status" value="4"/>
</dbReference>
<dbReference type="CDD" id="cd00200">
    <property type="entry name" value="WD40"/>
    <property type="match status" value="1"/>
</dbReference>
<feature type="repeat" description="WD" evidence="3">
    <location>
        <begin position="113"/>
        <end position="154"/>
    </location>
</feature>